<organism evidence="1">
    <name type="scientific">Arundo donax</name>
    <name type="common">Giant reed</name>
    <name type="synonym">Donax arundinaceus</name>
    <dbReference type="NCBI Taxonomy" id="35708"/>
    <lineage>
        <taxon>Eukaryota</taxon>
        <taxon>Viridiplantae</taxon>
        <taxon>Streptophyta</taxon>
        <taxon>Embryophyta</taxon>
        <taxon>Tracheophyta</taxon>
        <taxon>Spermatophyta</taxon>
        <taxon>Magnoliopsida</taxon>
        <taxon>Liliopsida</taxon>
        <taxon>Poales</taxon>
        <taxon>Poaceae</taxon>
        <taxon>PACMAD clade</taxon>
        <taxon>Arundinoideae</taxon>
        <taxon>Arundineae</taxon>
        <taxon>Arundo</taxon>
    </lineage>
</organism>
<reference evidence="1" key="1">
    <citation type="submission" date="2014-09" db="EMBL/GenBank/DDBJ databases">
        <authorList>
            <person name="Magalhaes I.L.F."/>
            <person name="Oliveira U."/>
            <person name="Santos F.R."/>
            <person name="Vidigal T.H.D.A."/>
            <person name="Brescovit A.D."/>
            <person name="Santos A.J."/>
        </authorList>
    </citation>
    <scope>NUCLEOTIDE SEQUENCE</scope>
    <source>
        <tissue evidence="1">Shoot tissue taken approximately 20 cm above the soil surface</tissue>
    </source>
</reference>
<accession>A0A0A9AS55</accession>
<name>A0A0A9AS55_ARUDO</name>
<sequence length="25" mass="2858">MLTWIDQLPPPAHLTHTRLPNCSIC</sequence>
<dbReference type="AlphaFoldDB" id="A0A0A9AS55"/>
<evidence type="ECO:0000313" key="1">
    <source>
        <dbReference type="EMBL" id="JAD51740.1"/>
    </source>
</evidence>
<dbReference type="EMBL" id="GBRH01246155">
    <property type="protein sequence ID" value="JAD51740.1"/>
    <property type="molecule type" value="Transcribed_RNA"/>
</dbReference>
<protein>
    <submittedName>
        <fullName evidence="1">Uncharacterized protein</fullName>
    </submittedName>
</protein>
<proteinExistence type="predicted"/>
<reference evidence="1" key="2">
    <citation type="journal article" date="2015" name="Data Brief">
        <title>Shoot transcriptome of the giant reed, Arundo donax.</title>
        <authorList>
            <person name="Barrero R.A."/>
            <person name="Guerrero F.D."/>
            <person name="Moolhuijzen P."/>
            <person name="Goolsby J.A."/>
            <person name="Tidwell J."/>
            <person name="Bellgard S.E."/>
            <person name="Bellgard M.I."/>
        </authorList>
    </citation>
    <scope>NUCLEOTIDE SEQUENCE</scope>
    <source>
        <tissue evidence="1">Shoot tissue taken approximately 20 cm above the soil surface</tissue>
    </source>
</reference>